<dbReference type="RefSeq" id="WP_073270052.1">
    <property type="nucleotide sequence ID" value="NZ_FQTU01000006.1"/>
</dbReference>
<evidence type="ECO:0000256" key="3">
    <source>
        <dbReference type="ARBA" id="ARBA00022840"/>
    </source>
</evidence>
<keyword evidence="1 5" id="KW-0436">Ligase</keyword>
<organism evidence="6 7">
    <name type="scientific">Alkalibacter saccharofermentans DSM 14828</name>
    <dbReference type="NCBI Taxonomy" id="1120975"/>
    <lineage>
        <taxon>Bacteria</taxon>
        <taxon>Bacillati</taxon>
        <taxon>Bacillota</taxon>
        <taxon>Clostridia</taxon>
        <taxon>Eubacteriales</taxon>
        <taxon>Eubacteriaceae</taxon>
        <taxon>Alkalibacter</taxon>
    </lineage>
</organism>
<proteinExistence type="inferred from homology"/>
<keyword evidence="3 5" id="KW-0067">ATP-binding</keyword>
<dbReference type="Proteomes" id="UP000184251">
    <property type="component" value="Unassembled WGS sequence"/>
</dbReference>
<keyword evidence="2 5" id="KW-0547">Nucleotide-binding</keyword>
<sequence length="438" mass="51140">MNYYDKNKAALKRYLKSGEKFTDEKYLGLEFEHIITEKDSLRSISYYEKDGIEEILKDLENSGWETAGENGRVLSAKKGKDTITLEPGGQFELSTDKAANLVDIETSYSDFIKDILPILEKRDRKMLAIGYHPVSRIEEIDYIPKERYGYMSDYLSKKDICGINMMKGTASIQATIDYFDEDDFIKKFRVANYLTVLFSVLFDNSPIFEGDLWRGNLARVHIWNHVDTDRSRIMPGSLDERFGYEDYAVYLLERPLVISLLDGEMIYTKDKPMKEVYRDKEMDQREVEHALSMFFPDVRVKKYIELRMCDSVPYPFNLSVGALVKGIFYAKDNLDFYFEKSMEATNESVQNIKDTIIRNEKIPNEVLEDIKILLEKAERGLAEDEKKYIKPLMRLFEESVNLARLIKSEYKSKGKEAFDRLKMIDIAQKNSYNINDEN</sequence>
<dbReference type="EC" id="6.3.2.2" evidence="5"/>
<dbReference type="GO" id="GO:0006750">
    <property type="term" value="P:glutathione biosynthetic process"/>
    <property type="evidence" value="ECO:0007669"/>
    <property type="project" value="UniProtKB-UniRule"/>
</dbReference>
<dbReference type="GO" id="GO:0004357">
    <property type="term" value="F:glutamate-cysteine ligase activity"/>
    <property type="evidence" value="ECO:0007669"/>
    <property type="project" value="UniProtKB-UniRule"/>
</dbReference>
<dbReference type="GO" id="GO:0005524">
    <property type="term" value="F:ATP binding"/>
    <property type="evidence" value="ECO:0007669"/>
    <property type="project" value="UniProtKB-UniRule"/>
</dbReference>
<dbReference type="Pfam" id="PF04107">
    <property type="entry name" value="GCS2"/>
    <property type="match status" value="1"/>
</dbReference>
<evidence type="ECO:0000256" key="5">
    <source>
        <dbReference type="PIRNR" id="PIRNR017901"/>
    </source>
</evidence>
<gene>
    <name evidence="6" type="ORF">SAMN02746064_01063</name>
</gene>
<dbReference type="InterPro" id="IPR035434">
    <property type="entry name" value="GCL_bact_plant"/>
</dbReference>
<dbReference type="AlphaFoldDB" id="A0A1M4VUD3"/>
<dbReference type="SUPFAM" id="SSF55931">
    <property type="entry name" value="Glutamine synthetase/guanido kinase"/>
    <property type="match status" value="1"/>
</dbReference>
<comment type="catalytic activity">
    <reaction evidence="4 5">
        <text>L-cysteine + L-glutamate + ATP = gamma-L-glutamyl-L-cysteine + ADP + phosphate + H(+)</text>
        <dbReference type="Rhea" id="RHEA:13285"/>
        <dbReference type="ChEBI" id="CHEBI:15378"/>
        <dbReference type="ChEBI" id="CHEBI:29985"/>
        <dbReference type="ChEBI" id="CHEBI:30616"/>
        <dbReference type="ChEBI" id="CHEBI:35235"/>
        <dbReference type="ChEBI" id="CHEBI:43474"/>
        <dbReference type="ChEBI" id="CHEBI:58173"/>
        <dbReference type="ChEBI" id="CHEBI:456216"/>
        <dbReference type="EC" id="6.3.2.2"/>
    </reaction>
</comment>
<dbReference type="EMBL" id="FQTU01000006">
    <property type="protein sequence ID" value="SHE72634.1"/>
    <property type="molecule type" value="Genomic_DNA"/>
</dbReference>
<dbReference type="Gene3D" id="3.30.590.20">
    <property type="match status" value="1"/>
</dbReference>
<dbReference type="InterPro" id="IPR014746">
    <property type="entry name" value="Gln_synth/guanido_kin_cat_dom"/>
</dbReference>
<keyword evidence="7" id="KW-1185">Reference proteome</keyword>
<dbReference type="OrthoDB" id="9780152at2"/>
<evidence type="ECO:0000256" key="4">
    <source>
        <dbReference type="ARBA" id="ARBA00048819"/>
    </source>
</evidence>
<reference evidence="6 7" key="1">
    <citation type="submission" date="2016-11" db="EMBL/GenBank/DDBJ databases">
        <authorList>
            <person name="Jaros S."/>
            <person name="Januszkiewicz K."/>
            <person name="Wedrychowicz H."/>
        </authorList>
    </citation>
    <scope>NUCLEOTIDE SEQUENCE [LARGE SCALE GENOMIC DNA]</scope>
    <source>
        <strain evidence="6 7">DSM 14828</strain>
    </source>
</reference>
<protein>
    <recommendedName>
        <fullName evidence="5">Glutamate--cysteine ligase</fullName>
        <ecNumber evidence="5">6.3.2.2</ecNumber>
    </recommendedName>
</protein>
<evidence type="ECO:0000313" key="6">
    <source>
        <dbReference type="EMBL" id="SHE72634.1"/>
    </source>
</evidence>
<dbReference type="PANTHER" id="PTHR34378:SF1">
    <property type="entry name" value="GLUTAMATE--CYSTEINE LIGASE, CHLOROPLASTIC"/>
    <property type="match status" value="1"/>
</dbReference>
<evidence type="ECO:0000256" key="2">
    <source>
        <dbReference type="ARBA" id="ARBA00022741"/>
    </source>
</evidence>
<comment type="similarity">
    <text evidence="5">Belongs to the glutamate--cysteine ligase type 2 family. EgtA subfamily.</text>
</comment>
<name>A0A1M4VUD3_9FIRM</name>
<dbReference type="PIRSF" id="PIRSF017901">
    <property type="entry name" value="GCL"/>
    <property type="match status" value="1"/>
</dbReference>
<evidence type="ECO:0000256" key="1">
    <source>
        <dbReference type="ARBA" id="ARBA00022598"/>
    </source>
</evidence>
<accession>A0A1M4VUD3</accession>
<comment type="function">
    <text evidence="5">Catalyzes the synthesis of gamma-glutamylcysteine (gamma-GC).</text>
</comment>
<dbReference type="STRING" id="1120975.SAMN02746064_01063"/>
<dbReference type="PANTHER" id="PTHR34378">
    <property type="entry name" value="GLUTAMATE--CYSTEINE LIGASE, CHLOROPLASTIC"/>
    <property type="match status" value="1"/>
</dbReference>
<evidence type="ECO:0000313" key="7">
    <source>
        <dbReference type="Proteomes" id="UP000184251"/>
    </source>
</evidence>
<dbReference type="InterPro" id="IPR006336">
    <property type="entry name" value="GCS2"/>
</dbReference>